<name>A0ABS3H1Y3_9ENTE</name>
<protein>
    <submittedName>
        <fullName evidence="8">Site-specific integrase</fullName>
    </submittedName>
</protein>
<evidence type="ECO:0000259" key="7">
    <source>
        <dbReference type="PROSITE" id="PS51900"/>
    </source>
</evidence>
<sequence>MRKGENIYKRKDGRWEGRYIKGRTIDQRIIYGYIYGKQYSEVKEKLSVKKAQYIASDKRIASFSGTLEQWFDYWLDILMKSKIKASSYSNYKGKIDKYILPYLGNKKLSELKSEDIESFIHYLNTMNLAGSTIRSIIAILKSSLKKAEFDEKIASDPCTKIVLPTTEKPEISALTSQAQKRLEYVALQQKECSGEIIALYTGMRIGEISGLKWSDIDMEKDIIHVRRTISRIPSPTINGKTEIMIDTPKTKSSLRIIPLAVNLKEYLMRWKKDTTSQYVVNCRGSFTEPRIINYRFKKNVAQAQIDDIHFHTLRHTFATRCVEEGIDIATLSKILGHSSIKMTLDTYTDSLWENRKAAINIIDKRLSIHS</sequence>
<dbReference type="InterPro" id="IPR010998">
    <property type="entry name" value="Integrase_recombinase_N"/>
</dbReference>
<dbReference type="PANTHER" id="PTHR30349:SF41">
    <property type="entry name" value="INTEGRASE_RECOMBINASE PROTEIN MJ0367-RELATED"/>
    <property type="match status" value="1"/>
</dbReference>
<comment type="similarity">
    <text evidence="1">Belongs to the 'phage' integrase family.</text>
</comment>
<dbReference type="Pfam" id="PF00589">
    <property type="entry name" value="Phage_integrase"/>
    <property type="match status" value="1"/>
</dbReference>
<evidence type="ECO:0000313" key="8">
    <source>
        <dbReference type="EMBL" id="MBO0441179.1"/>
    </source>
</evidence>
<evidence type="ECO:0000313" key="9">
    <source>
        <dbReference type="Proteomes" id="UP000664632"/>
    </source>
</evidence>
<dbReference type="Gene3D" id="1.10.443.10">
    <property type="entry name" value="Intergrase catalytic core"/>
    <property type="match status" value="1"/>
</dbReference>
<keyword evidence="3 5" id="KW-0238">DNA-binding</keyword>
<dbReference type="InterPro" id="IPR011010">
    <property type="entry name" value="DNA_brk_join_enz"/>
</dbReference>
<dbReference type="PANTHER" id="PTHR30349">
    <property type="entry name" value="PHAGE INTEGRASE-RELATED"/>
    <property type="match status" value="1"/>
</dbReference>
<dbReference type="PROSITE" id="PS51900">
    <property type="entry name" value="CB"/>
    <property type="match status" value="1"/>
</dbReference>
<evidence type="ECO:0000256" key="2">
    <source>
        <dbReference type="ARBA" id="ARBA00022908"/>
    </source>
</evidence>
<keyword evidence="4" id="KW-0233">DNA recombination</keyword>
<proteinExistence type="inferred from homology"/>
<accession>A0ABS3H1Y3</accession>
<dbReference type="Gene3D" id="1.10.150.130">
    <property type="match status" value="1"/>
</dbReference>
<gene>
    <name evidence="8" type="ORF">JZO69_12470</name>
</gene>
<feature type="domain" description="Tyr recombinase" evidence="6">
    <location>
        <begin position="160"/>
        <end position="360"/>
    </location>
</feature>
<dbReference type="Proteomes" id="UP000664632">
    <property type="component" value="Unassembled WGS sequence"/>
</dbReference>
<comment type="caution">
    <text evidence="8">The sequence shown here is derived from an EMBL/GenBank/DDBJ whole genome shotgun (WGS) entry which is preliminary data.</text>
</comment>
<evidence type="ECO:0000256" key="3">
    <source>
        <dbReference type="ARBA" id="ARBA00023125"/>
    </source>
</evidence>
<dbReference type="InterPro" id="IPR044068">
    <property type="entry name" value="CB"/>
</dbReference>
<dbReference type="RefSeq" id="WP_207113194.1">
    <property type="nucleotide sequence ID" value="NZ_JAFLWD010000032.1"/>
</dbReference>
<evidence type="ECO:0000259" key="6">
    <source>
        <dbReference type="PROSITE" id="PS51898"/>
    </source>
</evidence>
<dbReference type="EMBL" id="JAFLWD010000032">
    <property type="protein sequence ID" value="MBO0441179.1"/>
    <property type="molecule type" value="Genomic_DNA"/>
</dbReference>
<dbReference type="InterPro" id="IPR050090">
    <property type="entry name" value="Tyrosine_recombinase_XerCD"/>
</dbReference>
<dbReference type="SUPFAM" id="SSF56349">
    <property type="entry name" value="DNA breaking-rejoining enzymes"/>
    <property type="match status" value="1"/>
</dbReference>
<evidence type="ECO:0000256" key="1">
    <source>
        <dbReference type="ARBA" id="ARBA00008857"/>
    </source>
</evidence>
<dbReference type="PROSITE" id="PS51898">
    <property type="entry name" value="TYR_RECOMBINASE"/>
    <property type="match status" value="1"/>
</dbReference>
<evidence type="ECO:0000256" key="5">
    <source>
        <dbReference type="PROSITE-ProRule" id="PRU01248"/>
    </source>
</evidence>
<dbReference type="InterPro" id="IPR002104">
    <property type="entry name" value="Integrase_catalytic"/>
</dbReference>
<dbReference type="CDD" id="cd01189">
    <property type="entry name" value="INT_ICEBs1_C_like"/>
    <property type="match status" value="1"/>
</dbReference>
<feature type="domain" description="Core-binding (CB)" evidence="7">
    <location>
        <begin position="65"/>
        <end position="148"/>
    </location>
</feature>
<dbReference type="Pfam" id="PF14659">
    <property type="entry name" value="Phage_int_SAM_3"/>
    <property type="match status" value="1"/>
</dbReference>
<dbReference type="InterPro" id="IPR004107">
    <property type="entry name" value="Integrase_SAM-like_N"/>
</dbReference>
<reference evidence="8 9" key="1">
    <citation type="submission" date="2021-03" db="EMBL/GenBank/DDBJ databases">
        <title>Enterococcal diversity collection.</title>
        <authorList>
            <person name="Gilmore M.S."/>
            <person name="Schwartzman J."/>
            <person name="Van Tyne D."/>
            <person name="Martin M."/>
            <person name="Earl A.M."/>
            <person name="Manson A.L."/>
            <person name="Straub T."/>
            <person name="Salamzade R."/>
            <person name="Saavedra J."/>
            <person name="Lebreton F."/>
            <person name="Prichula J."/>
            <person name="Schaufler K."/>
            <person name="Gaca A."/>
            <person name="Sgardioli B."/>
            <person name="Wagenaar J."/>
            <person name="Strong T."/>
        </authorList>
    </citation>
    <scope>NUCLEOTIDE SEQUENCE [LARGE SCALE GENOMIC DNA]</scope>
    <source>
        <strain evidence="8 9">DIV0869a</strain>
    </source>
</reference>
<organism evidence="8 9">
    <name type="scientific">Candidatus Enterococcus ikei</name>
    <dbReference type="NCBI Taxonomy" id="2815326"/>
    <lineage>
        <taxon>Bacteria</taxon>
        <taxon>Bacillati</taxon>
        <taxon>Bacillota</taxon>
        <taxon>Bacilli</taxon>
        <taxon>Lactobacillales</taxon>
        <taxon>Enterococcaceae</taxon>
        <taxon>Enterococcus</taxon>
    </lineage>
</organism>
<dbReference type="InterPro" id="IPR013762">
    <property type="entry name" value="Integrase-like_cat_sf"/>
</dbReference>
<evidence type="ECO:0000256" key="4">
    <source>
        <dbReference type="ARBA" id="ARBA00023172"/>
    </source>
</evidence>
<keyword evidence="2" id="KW-0229">DNA integration</keyword>
<keyword evidence="9" id="KW-1185">Reference proteome</keyword>